<keyword evidence="2" id="KW-1185">Reference proteome</keyword>
<dbReference type="Proteomes" id="UP001233999">
    <property type="component" value="Unassembled WGS sequence"/>
</dbReference>
<dbReference type="AlphaFoldDB" id="A0AAD7Z3P0"/>
<evidence type="ECO:0000313" key="1">
    <source>
        <dbReference type="EMBL" id="KAJ9573785.1"/>
    </source>
</evidence>
<name>A0AAD7Z3P0_DIPPU</name>
<feature type="non-terminal residue" evidence="1">
    <location>
        <position position="1"/>
    </location>
</feature>
<sequence>VDGVLRKMFNIREMLIFNRVYYYFENISALRSIIGDKIQFNKEKFHSELIIAQQTFIHSTYYNQRPHTSIVTNIQLFIVVNYNSSSVIKFLKSYIVGTIK</sequence>
<reference evidence="1" key="1">
    <citation type="journal article" date="2023" name="IScience">
        <title>Live-bearing cockroach genome reveals convergent evolutionary mechanisms linked to viviparity in insects and beyond.</title>
        <authorList>
            <person name="Fouks B."/>
            <person name="Harrison M.C."/>
            <person name="Mikhailova A.A."/>
            <person name="Marchal E."/>
            <person name="English S."/>
            <person name="Carruthers M."/>
            <person name="Jennings E.C."/>
            <person name="Chiamaka E.L."/>
            <person name="Frigard R.A."/>
            <person name="Pippel M."/>
            <person name="Attardo G.M."/>
            <person name="Benoit J.B."/>
            <person name="Bornberg-Bauer E."/>
            <person name="Tobe S.S."/>
        </authorList>
    </citation>
    <scope>NUCLEOTIDE SEQUENCE</scope>
    <source>
        <strain evidence="1">Stay&amp;Tobe</strain>
    </source>
</reference>
<comment type="caution">
    <text evidence="1">The sequence shown here is derived from an EMBL/GenBank/DDBJ whole genome shotgun (WGS) entry which is preliminary data.</text>
</comment>
<accession>A0AAD7Z3P0</accession>
<proteinExistence type="predicted"/>
<reference evidence="1" key="2">
    <citation type="submission" date="2023-05" db="EMBL/GenBank/DDBJ databases">
        <authorList>
            <person name="Fouks B."/>
        </authorList>
    </citation>
    <scope>NUCLEOTIDE SEQUENCE</scope>
    <source>
        <strain evidence="1">Stay&amp;Tobe</strain>
        <tissue evidence="1">Testes</tissue>
    </source>
</reference>
<evidence type="ECO:0000313" key="2">
    <source>
        <dbReference type="Proteomes" id="UP001233999"/>
    </source>
</evidence>
<protein>
    <submittedName>
        <fullName evidence="1">Uncharacterized protein</fullName>
    </submittedName>
</protein>
<organism evidence="1 2">
    <name type="scientific">Diploptera punctata</name>
    <name type="common">Pacific beetle cockroach</name>
    <dbReference type="NCBI Taxonomy" id="6984"/>
    <lineage>
        <taxon>Eukaryota</taxon>
        <taxon>Metazoa</taxon>
        <taxon>Ecdysozoa</taxon>
        <taxon>Arthropoda</taxon>
        <taxon>Hexapoda</taxon>
        <taxon>Insecta</taxon>
        <taxon>Pterygota</taxon>
        <taxon>Neoptera</taxon>
        <taxon>Polyneoptera</taxon>
        <taxon>Dictyoptera</taxon>
        <taxon>Blattodea</taxon>
        <taxon>Blaberoidea</taxon>
        <taxon>Blaberidae</taxon>
        <taxon>Diplopterinae</taxon>
        <taxon>Diploptera</taxon>
    </lineage>
</organism>
<dbReference type="EMBL" id="JASPKZ010010680">
    <property type="protein sequence ID" value="KAJ9573785.1"/>
    <property type="molecule type" value="Genomic_DNA"/>
</dbReference>
<gene>
    <name evidence="1" type="ORF">L9F63_008822</name>
</gene>
<feature type="non-terminal residue" evidence="1">
    <location>
        <position position="100"/>
    </location>
</feature>